<comment type="function">
    <text evidence="1">Allows the formation of correctly charged Asn-tRNA(Asn) or Gln-tRNA(Gln) through the transamidation of misacylated Asp-tRNA(Asn) or Glu-tRNA(Gln) in organisms which lack either or both of asparaginyl-tRNA or glutaminyl-tRNA synthetases. The reaction takes place in the presence of glutamine and ATP through an activated phospho-Asp-tRNA(Asn) or phospho-Glu-tRNA(Gln).</text>
</comment>
<dbReference type="GO" id="GO:0006412">
    <property type="term" value="P:translation"/>
    <property type="evidence" value="ECO:0007669"/>
    <property type="project" value="UniProtKB-UniRule"/>
</dbReference>
<dbReference type="GO" id="GO:0016740">
    <property type="term" value="F:transferase activity"/>
    <property type="evidence" value="ECO:0007669"/>
    <property type="project" value="UniProtKB-KW"/>
</dbReference>
<dbReference type="GO" id="GO:0005524">
    <property type="term" value="F:ATP binding"/>
    <property type="evidence" value="ECO:0007669"/>
    <property type="project" value="UniProtKB-KW"/>
</dbReference>
<dbReference type="GO" id="GO:0050567">
    <property type="term" value="F:glutaminyl-tRNA synthase (glutamine-hydrolyzing) activity"/>
    <property type="evidence" value="ECO:0007669"/>
    <property type="project" value="UniProtKB-UniRule"/>
</dbReference>
<dbReference type="InterPro" id="IPR003837">
    <property type="entry name" value="GatC"/>
</dbReference>
<keyword evidence="2" id="KW-0808">Transferase</keyword>
<dbReference type="SUPFAM" id="SSF141000">
    <property type="entry name" value="Glu-tRNAGln amidotransferase C subunit"/>
    <property type="match status" value="1"/>
</dbReference>
<dbReference type="EMBL" id="LCDF01000015">
    <property type="protein sequence ID" value="KKS47498.1"/>
    <property type="molecule type" value="Genomic_DNA"/>
</dbReference>
<dbReference type="PANTHER" id="PTHR15004:SF0">
    <property type="entry name" value="GLUTAMYL-TRNA(GLN) AMIDOTRANSFERASE SUBUNIT C, MITOCHONDRIAL"/>
    <property type="match status" value="1"/>
</dbReference>
<comment type="catalytic activity">
    <reaction evidence="1">
        <text>L-aspartyl-tRNA(Asn) + L-glutamine + ATP + H2O = L-asparaginyl-tRNA(Asn) + L-glutamate + ADP + phosphate + 2 H(+)</text>
        <dbReference type="Rhea" id="RHEA:14513"/>
        <dbReference type="Rhea" id="RHEA-COMP:9674"/>
        <dbReference type="Rhea" id="RHEA-COMP:9677"/>
        <dbReference type="ChEBI" id="CHEBI:15377"/>
        <dbReference type="ChEBI" id="CHEBI:15378"/>
        <dbReference type="ChEBI" id="CHEBI:29985"/>
        <dbReference type="ChEBI" id="CHEBI:30616"/>
        <dbReference type="ChEBI" id="CHEBI:43474"/>
        <dbReference type="ChEBI" id="CHEBI:58359"/>
        <dbReference type="ChEBI" id="CHEBI:78515"/>
        <dbReference type="ChEBI" id="CHEBI:78516"/>
        <dbReference type="ChEBI" id="CHEBI:456216"/>
    </reaction>
</comment>
<dbReference type="GO" id="GO:0050566">
    <property type="term" value="F:asparaginyl-tRNA synthase (glutamine-hydrolyzing) activity"/>
    <property type="evidence" value="ECO:0007669"/>
    <property type="project" value="RHEA"/>
</dbReference>
<evidence type="ECO:0000313" key="2">
    <source>
        <dbReference type="EMBL" id="KKS47498.1"/>
    </source>
</evidence>
<dbReference type="InterPro" id="IPR036113">
    <property type="entry name" value="Asp/Glu-ADT_sf_sub_c"/>
</dbReference>
<reference evidence="2 3" key="1">
    <citation type="journal article" date="2015" name="Nature">
        <title>rRNA introns, odd ribosomes, and small enigmatic genomes across a large radiation of phyla.</title>
        <authorList>
            <person name="Brown C.T."/>
            <person name="Hug L.A."/>
            <person name="Thomas B.C."/>
            <person name="Sharon I."/>
            <person name="Castelle C.J."/>
            <person name="Singh A."/>
            <person name="Wilkins M.J."/>
            <person name="Williams K.H."/>
            <person name="Banfield J.F."/>
        </authorList>
    </citation>
    <scope>NUCLEOTIDE SEQUENCE [LARGE SCALE GENOMIC DNA]</scope>
</reference>
<keyword evidence="1" id="KW-0648">Protein biosynthesis</keyword>
<dbReference type="GO" id="GO:0070681">
    <property type="term" value="P:glutaminyl-tRNAGln biosynthesis via transamidation"/>
    <property type="evidence" value="ECO:0007669"/>
    <property type="project" value="TreeGrafter"/>
</dbReference>
<sequence>MISKEEIKKLAELSRIHLTESEEAALAKDLQNILSYIEKLKEVDISGVLEMTHAVEAKNIFRTDEVVVRHRVSDSKDENVDEEDLLTGQFPEEERGYLKVKGVFNAD</sequence>
<dbReference type="STRING" id="1618659.UV11_C0015G0005"/>
<keyword evidence="1" id="KW-0547">Nucleotide-binding</keyword>
<comment type="catalytic activity">
    <reaction evidence="1">
        <text>L-glutamyl-tRNA(Gln) + L-glutamine + ATP + H2O = L-glutaminyl-tRNA(Gln) + L-glutamate + ADP + phosphate + H(+)</text>
        <dbReference type="Rhea" id="RHEA:17521"/>
        <dbReference type="Rhea" id="RHEA-COMP:9681"/>
        <dbReference type="Rhea" id="RHEA-COMP:9684"/>
        <dbReference type="ChEBI" id="CHEBI:15377"/>
        <dbReference type="ChEBI" id="CHEBI:15378"/>
        <dbReference type="ChEBI" id="CHEBI:29985"/>
        <dbReference type="ChEBI" id="CHEBI:30616"/>
        <dbReference type="ChEBI" id="CHEBI:43474"/>
        <dbReference type="ChEBI" id="CHEBI:58359"/>
        <dbReference type="ChEBI" id="CHEBI:78520"/>
        <dbReference type="ChEBI" id="CHEBI:78521"/>
        <dbReference type="ChEBI" id="CHEBI:456216"/>
    </reaction>
</comment>
<comment type="similarity">
    <text evidence="1">Belongs to the GatC family.</text>
</comment>
<evidence type="ECO:0000313" key="3">
    <source>
        <dbReference type="Proteomes" id="UP000034036"/>
    </source>
</evidence>
<proteinExistence type="inferred from homology"/>
<gene>
    <name evidence="1" type="primary">gatC</name>
    <name evidence="2" type="ORF">UV11_C0015G0005</name>
</gene>
<dbReference type="Pfam" id="PF02686">
    <property type="entry name" value="GatC"/>
    <property type="match status" value="1"/>
</dbReference>
<evidence type="ECO:0000256" key="1">
    <source>
        <dbReference type="HAMAP-Rule" id="MF_00122"/>
    </source>
</evidence>
<dbReference type="Gene3D" id="1.10.20.60">
    <property type="entry name" value="Glu-tRNAGln amidotransferase C subunit, N-terminal domain"/>
    <property type="match status" value="1"/>
</dbReference>
<comment type="subunit">
    <text evidence="1">Heterotrimer of A, B and C subunits.</text>
</comment>
<dbReference type="HAMAP" id="MF_00122">
    <property type="entry name" value="GatC"/>
    <property type="match status" value="1"/>
</dbReference>
<organism evidence="2 3">
    <name type="scientific">Candidatus Giovannonibacteria bacterium GW2011_GWF2_42_19</name>
    <dbReference type="NCBI Taxonomy" id="1618659"/>
    <lineage>
        <taxon>Bacteria</taxon>
        <taxon>Candidatus Giovannoniibacteriota</taxon>
    </lineage>
</organism>
<comment type="caution">
    <text evidence="2">The sequence shown here is derived from an EMBL/GenBank/DDBJ whole genome shotgun (WGS) entry which is preliminary data.</text>
</comment>
<name>A0A0G1CCY2_9BACT</name>
<dbReference type="PANTHER" id="PTHR15004">
    <property type="entry name" value="GLUTAMYL-TRNA(GLN) AMIDOTRANSFERASE SUBUNIT C, MITOCHONDRIAL"/>
    <property type="match status" value="1"/>
</dbReference>
<protein>
    <recommendedName>
        <fullName evidence="1">Aspartyl/glutamyl-tRNA(Asn/Gln) amidotransferase subunit C</fullName>
        <shortName evidence="1">Asp/Glu-ADT subunit C</shortName>
        <ecNumber evidence="1">6.3.5.-</ecNumber>
    </recommendedName>
</protein>
<dbReference type="GO" id="GO:0006450">
    <property type="term" value="P:regulation of translational fidelity"/>
    <property type="evidence" value="ECO:0007669"/>
    <property type="project" value="InterPro"/>
</dbReference>
<dbReference type="NCBIfam" id="TIGR00135">
    <property type="entry name" value="gatC"/>
    <property type="match status" value="1"/>
</dbReference>
<keyword evidence="1" id="KW-0067">ATP-binding</keyword>
<dbReference type="EC" id="6.3.5.-" evidence="1"/>
<dbReference type="AlphaFoldDB" id="A0A0G1CCY2"/>
<accession>A0A0G1CCY2</accession>
<dbReference type="Proteomes" id="UP000034036">
    <property type="component" value="Unassembled WGS sequence"/>
</dbReference>
<keyword evidence="1" id="KW-0436">Ligase</keyword>